<organism evidence="1 2">
    <name type="scientific">Dactylosporangium roseum</name>
    <dbReference type="NCBI Taxonomy" id="47989"/>
    <lineage>
        <taxon>Bacteria</taxon>
        <taxon>Bacillati</taxon>
        <taxon>Actinomycetota</taxon>
        <taxon>Actinomycetes</taxon>
        <taxon>Micromonosporales</taxon>
        <taxon>Micromonosporaceae</taxon>
        <taxon>Dactylosporangium</taxon>
    </lineage>
</organism>
<accession>A0ABY5Z5Z4</accession>
<protein>
    <recommendedName>
        <fullName evidence="3">HTH cro/C1-type domain-containing protein</fullName>
    </recommendedName>
</protein>
<reference evidence="1" key="1">
    <citation type="submission" date="2021-04" db="EMBL/GenBank/DDBJ databases">
        <title>Biosynthetic gene clusters of Dactylosporangioum roseum.</title>
        <authorList>
            <person name="Hartkoorn R.C."/>
            <person name="Beaudoing E."/>
            <person name="Hot D."/>
            <person name="Moureu S."/>
        </authorList>
    </citation>
    <scope>NUCLEOTIDE SEQUENCE</scope>
    <source>
        <strain evidence="1">NRRL B-16295</strain>
    </source>
</reference>
<dbReference type="RefSeq" id="WP_260726821.1">
    <property type="nucleotide sequence ID" value="NZ_BAAABS010000073.1"/>
</dbReference>
<evidence type="ECO:0000313" key="2">
    <source>
        <dbReference type="Proteomes" id="UP001058271"/>
    </source>
</evidence>
<evidence type="ECO:0008006" key="3">
    <source>
        <dbReference type="Google" id="ProtNLM"/>
    </source>
</evidence>
<dbReference type="EMBL" id="CP073721">
    <property type="protein sequence ID" value="UWZ37464.1"/>
    <property type="molecule type" value="Genomic_DNA"/>
</dbReference>
<evidence type="ECO:0000313" key="1">
    <source>
        <dbReference type="EMBL" id="UWZ37464.1"/>
    </source>
</evidence>
<gene>
    <name evidence="1" type="ORF">Drose_04065</name>
</gene>
<proteinExistence type="predicted"/>
<dbReference type="Proteomes" id="UP001058271">
    <property type="component" value="Chromosome"/>
</dbReference>
<name>A0ABY5Z5Z4_9ACTN</name>
<sequence length="186" mass="20826">MTKHHVDPEIDQIAKEHRLREQFTSAGDDIRYRLEAAEAMRRGALIDAGSLTTAAQKIRDERGNIGVDVSQLADRTDVTRPTLYKYAAQASDDGTVGALTALSTAALARLHLDYGFAGHEGVAAELWARYPNMAGWYRAYRHLASPPDEEFNPWDTTERQVPEAAKELCRRYREWVEKLAAGPLES</sequence>
<keyword evidence="2" id="KW-1185">Reference proteome</keyword>